<reference evidence="1 2" key="1">
    <citation type="journal article" date="2006" name="Nat. Biotechnol.">
        <title>The genome and transcriptomes of the anti-tumor agent Clostridium novyi-NT.</title>
        <authorList>
            <person name="Bettegowda C."/>
            <person name="Huang X."/>
            <person name="Lin J."/>
            <person name="Cheong I."/>
            <person name="Kohli M."/>
            <person name="Szabo S.A."/>
            <person name="Zhang X."/>
            <person name="Diaz L.A. Jr."/>
            <person name="Velculescu V.E."/>
            <person name="Parmigiani G."/>
            <person name="Kinzler K.W."/>
            <person name="Vogelstein B."/>
            <person name="Zhou S."/>
        </authorList>
    </citation>
    <scope>NUCLEOTIDE SEQUENCE [LARGE SCALE GENOMIC DNA]</scope>
    <source>
        <strain evidence="1 2">NT</strain>
    </source>
</reference>
<dbReference type="InterPro" id="IPR009702">
    <property type="entry name" value="DUF1284"/>
</dbReference>
<evidence type="ECO:0000313" key="2">
    <source>
        <dbReference type="Proteomes" id="UP000008220"/>
    </source>
</evidence>
<keyword evidence="2" id="KW-1185">Reference proteome</keyword>
<dbReference type="KEGG" id="cno:NT01CX_0018"/>
<name>A0Q1M5_CLONN</name>
<proteinExistence type="predicted"/>
<organism evidence="1 2">
    <name type="scientific">Clostridium novyi (strain NT)</name>
    <dbReference type="NCBI Taxonomy" id="386415"/>
    <lineage>
        <taxon>Bacteria</taxon>
        <taxon>Bacillati</taxon>
        <taxon>Bacillota</taxon>
        <taxon>Clostridia</taxon>
        <taxon>Eubacteriales</taxon>
        <taxon>Clostridiaceae</taxon>
        <taxon>Clostridium</taxon>
    </lineage>
</organism>
<evidence type="ECO:0008006" key="3">
    <source>
        <dbReference type="Google" id="ProtNLM"/>
    </source>
</evidence>
<sequence>MLNLRAHHLFCIQGYLGNGYSEKFTKNMDKIVEKLKANPNITLKVINKVDDVCKCCPNKLENNLCESQEKVNDLDLKVLEFLKIEPNREYVYEKLVKYIKENLTYDTFYDICKNCGWFTMGYCKSQLFRE</sequence>
<dbReference type="PATRIC" id="fig|386415.7.peg.1558"/>
<dbReference type="AlphaFoldDB" id="A0Q1M5"/>
<dbReference type="EMBL" id="CP000382">
    <property type="protein sequence ID" value="ABK62231.1"/>
    <property type="molecule type" value="Genomic_DNA"/>
</dbReference>
<dbReference type="STRING" id="386415.NT01CX_0018"/>
<gene>
    <name evidence="1" type="ordered locus">NT01CX_0018</name>
</gene>
<evidence type="ECO:0000313" key="1">
    <source>
        <dbReference type="EMBL" id="ABK62231.1"/>
    </source>
</evidence>
<dbReference type="eggNOG" id="COG3543">
    <property type="taxonomic scope" value="Bacteria"/>
</dbReference>
<dbReference type="Proteomes" id="UP000008220">
    <property type="component" value="Chromosome"/>
</dbReference>
<protein>
    <recommendedName>
        <fullName evidence="3">DUF1284 domain-containing protein</fullName>
    </recommendedName>
</protein>
<dbReference type="Pfam" id="PF06935">
    <property type="entry name" value="DUF1284"/>
    <property type="match status" value="1"/>
</dbReference>
<dbReference type="RefSeq" id="WP_011722521.1">
    <property type="nucleotide sequence ID" value="NC_008593.1"/>
</dbReference>
<accession>A0Q1M5</accession>
<dbReference type="HOGENOM" id="CLU_129126_1_0_9"/>